<reference evidence="6" key="1">
    <citation type="submission" date="2015-07" db="EMBL/GenBank/DDBJ databases">
        <title>Whole genome sequence of an Ensifer adhaerens strain isolated from a cave pool in the Wind Cave National Park.</title>
        <authorList>
            <person name="Eng W.W.H."/>
            <person name="Gan H.M."/>
            <person name="Barton H.A."/>
            <person name="Savka M.A."/>
        </authorList>
    </citation>
    <scope>NUCLEOTIDE SEQUENCE [LARGE SCALE GENOMIC DNA]</scope>
    <source>
        <strain evidence="6">SD006</strain>
    </source>
</reference>
<dbReference type="GO" id="GO:0005737">
    <property type="term" value="C:cytoplasm"/>
    <property type="evidence" value="ECO:0007669"/>
    <property type="project" value="UniProtKB-SubCell"/>
</dbReference>
<dbReference type="GO" id="GO:0036221">
    <property type="term" value="F:UTP diphosphatase activity"/>
    <property type="evidence" value="ECO:0007669"/>
    <property type="project" value="RHEA"/>
</dbReference>
<dbReference type="NCBIfam" id="NF002401">
    <property type="entry name" value="PRK01441.1"/>
    <property type="match status" value="1"/>
</dbReference>
<feature type="site" description="Important for substrate specificity" evidence="4">
    <location>
        <position position="15"/>
    </location>
</feature>
<comment type="function">
    <text evidence="4">Nucleoside triphosphate pyrophosphatase that hydrolyzes dTTP and UTP. May have a dual role in cell division arrest and in preventing the incorporation of modified nucleotides into cellular nucleic acids.</text>
</comment>
<dbReference type="AlphaFoldDB" id="A0A0L8BYV1"/>
<comment type="similarity">
    <text evidence="4">Belongs to the Maf family. YhdE subfamily.</text>
</comment>
<dbReference type="InterPro" id="IPR003697">
    <property type="entry name" value="Maf-like"/>
</dbReference>
<comment type="caution">
    <text evidence="4">Lacks conserved residue(s) required for the propagation of feature annotation.</text>
</comment>
<dbReference type="PANTHER" id="PTHR43213">
    <property type="entry name" value="BIFUNCTIONAL DTTP/UTP PYROPHOSPHATASE/METHYLTRANSFERASE PROTEIN-RELATED"/>
    <property type="match status" value="1"/>
</dbReference>
<dbReference type="EMBL" id="LGAP01000004">
    <property type="protein sequence ID" value="KOF19753.1"/>
    <property type="molecule type" value="Genomic_DNA"/>
</dbReference>
<dbReference type="PATRIC" id="fig|106592.7.peg.5559"/>
<keyword evidence="4" id="KW-0963">Cytoplasm</keyword>
<evidence type="ECO:0000313" key="6">
    <source>
        <dbReference type="Proteomes" id="UP000037425"/>
    </source>
</evidence>
<dbReference type="NCBIfam" id="TIGR00172">
    <property type="entry name" value="maf"/>
    <property type="match status" value="1"/>
</dbReference>
<dbReference type="OrthoDB" id="9807767at2"/>
<dbReference type="GO" id="GO:0036218">
    <property type="term" value="F:dTTP diphosphatase activity"/>
    <property type="evidence" value="ECO:0007669"/>
    <property type="project" value="RHEA"/>
</dbReference>
<organism evidence="5 6">
    <name type="scientific">Ensifer adhaerens</name>
    <name type="common">Sinorhizobium morelense</name>
    <dbReference type="NCBI Taxonomy" id="106592"/>
    <lineage>
        <taxon>Bacteria</taxon>
        <taxon>Pseudomonadati</taxon>
        <taxon>Pseudomonadota</taxon>
        <taxon>Alphaproteobacteria</taxon>
        <taxon>Hyphomicrobiales</taxon>
        <taxon>Rhizobiaceae</taxon>
        <taxon>Sinorhizobium/Ensifer group</taxon>
        <taxon>Ensifer</taxon>
    </lineage>
</organism>
<evidence type="ECO:0000256" key="4">
    <source>
        <dbReference type="HAMAP-Rule" id="MF_00528"/>
    </source>
</evidence>
<dbReference type="PANTHER" id="PTHR43213:SF5">
    <property type="entry name" value="BIFUNCTIONAL DTTP_UTP PYROPHOSPHATASE_METHYLTRANSFERASE PROTEIN-RELATED"/>
    <property type="match status" value="1"/>
</dbReference>
<keyword evidence="3 4" id="KW-0546">Nucleotide metabolism</keyword>
<protein>
    <recommendedName>
        <fullName evidence="4">dTTP/UTP pyrophosphatase</fullName>
        <shortName evidence="4">dTTPase/UTPase</shortName>
        <ecNumber evidence="4">3.6.1.9</ecNumber>
    </recommendedName>
    <alternativeName>
        <fullName evidence="4">Nucleoside triphosphate pyrophosphatase</fullName>
    </alternativeName>
    <alternativeName>
        <fullName evidence="4">Nucleotide pyrophosphatase</fullName>
        <shortName evidence="4">Nucleotide PPase</shortName>
    </alternativeName>
</protein>
<sequence>MTAAQKLILASGSPRRIELLAQAGIEPARLMPMDLDETPKRSEHPRSLARRLSAEKAKAALAAIKGEAGWDGSYILAADTVVCVGRRILPKPELVSEASSALHLLSGRSHRVYTGICLITPDKTLRQKVVDTKVRFKRLSGFDIESYLASGQWRGKAGAYGIQGIAGSFVVKLVGSYSNVVGLPLYETVGLLVGEGYDVHNRWLEG</sequence>
<feature type="active site" description="Proton acceptor" evidence="4">
    <location>
        <position position="79"/>
    </location>
</feature>
<evidence type="ECO:0000256" key="2">
    <source>
        <dbReference type="ARBA" id="ARBA00022801"/>
    </source>
</evidence>
<accession>A0A0L8BYV1</accession>
<dbReference type="GO" id="GO:0009117">
    <property type="term" value="P:nucleotide metabolic process"/>
    <property type="evidence" value="ECO:0007669"/>
    <property type="project" value="UniProtKB-KW"/>
</dbReference>
<evidence type="ECO:0000256" key="3">
    <source>
        <dbReference type="ARBA" id="ARBA00023080"/>
    </source>
</evidence>
<dbReference type="Gene3D" id="3.90.950.10">
    <property type="match status" value="1"/>
</dbReference>
<comment type="subcellular location">
    <subcellularLocation>
        <location evidence="4">Cytoplasm</location>
    </subcellularLocation>
</comment>
<dbReference type="CDD" id="cd00555">
    <property type="entry name" value="Maf"/>
    <property type="match status" value="1"/>
</dbReference>
<gene>
    <name evidence="5" type="ORF">AC244_10220</name>
</gene>
<comment type="caution">
    <text evidence="5">The sequence shown here is derived from an EMBL/GenBank/DDBJ whole genome shotgun (WGS) entry which is preliminary data.</text>
</comment>
<name>A0A0L8BYV1_ENSAD</name>
<comment type="catalytic activity">
    <reaction evidence="4">
        <text>UTP + H2O = UMP + diphosphate + H(+)</text>
        <dbReference type="Rhea" id="RHEA:29395"/>
        <dbReference type="ChEBI" id="CHEBI:15377"/>
        <dbReference type="ChEBI" id="CHEBI:15378"/>
        <dbReference type="ChEBI" id="CHEBI:33019"/>
        <dbReference type="ChEBI" id="CHEBI:46398"/>
        <dbReference type="ChEBI" id="CHEBI:57865"/>
        <dbReference type="EC" id="3.6.1.9"/>
    </reaction>
</comment>
<feature type="site" description="Important for substrate specificity" evidence="4">
    <location>
        <position position="163"/>
    </location>
</feature>
<dbReference type="Pfam" id="PF02545">
    <property type="entry name" value="Maf"/>
    <property type="match status" value="1"/>
</dbReference>
<dbReference type="SUPFAM" id="SSF52972">
    <property type="entry name" value="ITPase-like"/>
    <property type="match status" value="1"/>
</dbReference>
<dbReference type="PIRSF" id="PIRSF006305">
    <property type="entry name" value="Maf"/>
    <property type="match status" value="1"/>
</dbReference>
<dbReference type="Proteomes" id="UP000037425">
    <property type="component" value="Unassembled WGS sequence"/>
</dbReference>
<feature type="site" description="Important for substrate specificity" evidence="4">
    <location>
        <position position="80"/>
    </location>
</feature>
<dbReference type="EC" id="3.6.1.9" evidence="4"/>
<comment type="catalytic activity">
    <reaction evidence="4">
        <text>dTTP + H2O = dTMP + diphosphate + H(+)</text>
        <dbReference type="Rhea" id="RHEA:28534"/>
        <dbReference type="ChEBI" id="CHEBI:15377"/>
        <dbReference type="ChEBI" id="CHEBI:15378"/>
        <dbReference type="ChEBI" id="CHEBI:33019"/>
        <dbReference type="ChEBI" id="CHEBI:37568"/>
        <dbReference type="ChEBI" id="CHEBI:63528"/>
        <dbReference type="EC" id="3.6.1.9"/>
    </reaction>
</comment>
<dbReference type="InterPro" id="IPR029001">
    <property type="entry name" value="ITPase-like_fam"/>
</dbReference>
<dbReference type="RefSeq" id="WP_053248723.1">
    <property type="nucleotide sequence ID" value="NZ_LGAP01000004.1"/>
</dbReference>
<proteinExistence type="inferred from homology"/>
<dbReference type="HAMAP" id="MF_00528">
    <property type="entry name" value="Maf"/>
    <property type="match status" value="1"/>
</dbReference>
<evidence type="ECO:0000313" key="5">
    <source>
        <dbReference type="EMBL" id="KOF19753.1"/>
    </source>
</evidence>
<keyword evidence="2 4" id="KW-0378">Hydrolase</keyword>
<comment type="cofactor">
    <cofactor evidence="1 4">
        <name>a divalent metal cation</name>
        <dbReference type="ChEBI" id="CHEBI:60240"/>
    </cofactor>
</comment>
<evidence type="ECO:0000256" key="1">
    <source>
        <dbReference type="ARBA" id="ARBA00001968"/>
    </source>
</evidence>